<dbReference type="AlphaFoldDB" id="A0A6G1PKE3"/>
<proteinExistence type="predicted"/>
<name>A0A6G1PKE3_CHAAH</name>
<organism evidence="2 3">
    <name type="scientific">Channa argus</name>
    <name type="common">Northern snakehead</name>
    <name type="synonym">Ophicephalus argus</name>
    <dbReference type="NCBI Taxonomy" id="215402"/>
    <lineage>
        <taxon>Eukaryota</taxon>
        <taxon>Metazoa</taxon>
        <taxon>Chordata</taxon>
        <taxon>Craniata</taxon>
        <taxon>Vertebrata</taxon>
        <taxon>Euteleostomi</taxon>
        <taxon>Actinopterygii</taxon>
        <taxon>Neopterygii</taxon>
        <taxon>Teleostei</taxon>
        <taxon>Neoteleostei</taxon>
        <taxon>Acanthomorphata</taxon>
        <taxon>Anabantaria</taxon>
        <taxon>Anabantiformes</taxon>
        <taxon>Channoidei</taxon>
        <taxon>Channidae</taxon>
        <taxon>Channa</taxon>
    </lineage>
</organism>
<reference evidence="2 3" key="1">
    <citation type="submission" date="2019-02" db="EMBL/GenBank/DDBJ databases">
        <title>Opniocepnalus argus genome.</title>
        <authorList>
            <person name="Zhou C."/>
            <person name="Xiao S."/>
        </authorList>
    </citation>
    <scope>NUCLEOTIDE SEQUENCE [LARGE SCALE GENOMIC DNA]</scope>
    <source>
        <strain evidence="2">OARG1902GOOAL</strain>
        <tissue evidence="2">Muscle</tissue>
    </source>
</reference>
<sequence>MLAHLKNFKVTHLSTLRRIRRKKEALNGLNVGKTKKNKKLNNPNIYSTKK</sequence>
<accession>A0A6G1PKE3</accession>
<evidence type="ECO:0000313" key="3">
    <source>
        <dbReference type="Proteomes" id="UP000503349"/>
    </source>
</evidence>
<dbReference type="Proteomes" id="UP000503349">
    <property type="component" value="Chromosome 6"/>
</dbReference>
<protein>
    <submittedName>
        <fullName evidence="2">Uncharacterized protein</fullName>
    </submittedName>
</protein>
<reference evidence="3" key="2">
    <citation type="submission" date="2019-02" db="EMBL/GenBank/DDBJ databases">
        <title>Opniocepnalus argus Var Kimnra genome.</title>
        <authorList>
            <person name="Zhou C."/>
            <person name="Xiao S."/>
        </authorList>
    </citation>
    <scope>NUCLEOTIDE SEQUENCE [LARGE SCALE GENOMIC DNA]</scope>
</reference>
<gene>
    <name evidence="2" type="ORF">EXN66_Car006362</name>
</gene>
<keyword evidence="3" id="KW-1185">Reference proteome</keyword>
<evidence type="ECO:0000313" key="2">
    <source>
        <dbReference type="EMBL" id="KAF3690689.1"/>
    </source>
</evidence>
<feature type="region of interest" description="Disordered" evidence="1">
    <location>
        <begin position="26"/>
        <end position="50"/>
    </location>
</feature>
<dbReference type="EMBL" id="CM015717">
    <property type="protein sequence ID" value="KAF3690689.1"/>
    <property type="molecule type" value="Genomic_DNA"/>
</dbReference>
<evidence type="ECO:0000256" key="1">
    <source>
        <dbReference type="SAM" id="MobiDB-lite"/>
    </source>
</evidence>